<dbReference type="OrthoDB" id="5492415at2"/>
<evidence type="ECO:0000313" key="6">
    <source>
        <dbReference type="EMBL" id="SFW47454.1"/>
    </source>
</evidence>
<feature type="transmembrane region" description="Helical" evidence="4">
    <location>
        <begin position="6"/>
        <end position="28"/>
    </location>
</feature>
<feature type="transmembrane region" description="Helical" evidence="4">
    <location>
        <begin position="98"/>
        <end position="121"/>
    </location>
</feature>
<dbReference type="SUPFAM" id="SSF46689">
    <property type="entry name" value="Homeodomain-like"/>
    <property type="match status" value="1"/>
</dbReference>
<gene>
    <name evidence="6" type="ORF">SAMN05660313_01916</name>
</gene>
<evidence type="ECO:0000313" key="7">
    <source>
        <dbReference type="Proteomes" id="UP000183257"/>
    </source>
</evidence>
<accession>A0A1K1PL88</accession>
<feature type="transmembrane region" description="Helical" evidence="4">
    <location>
        <begin position="37"/>
        <end position="55"/>
    </location>
</feature>
<dbReference type="InterPro" id="IPR018060">
    <property type="entry name" value="HTH_AraC"/>
</dbReference>
<evidence type="ECO:0000259" key="5">
    <source>
        <dbReference type="PROSITE" id="PS01124"/>
    </source>
</evidence>
<dbReference type="SMART" id="SM00342">
    <property type="entry name" value="HTH_ARAC"/>
    <property type="match status" value="1"/>
</dbReference>
<name>A0A1K1PL88_9FLAO</name>
<dbReference type="AlphaFoldDB" id="A0A1K1PL88"/>
<keyword evidence="4" id="KW-0472">Membrane</keyword>
<dbReference type="PANTHER" id="PTHR43280">
    <property type="entry name" value="ARAC-FAMILY TRANSCRIPTIONAL REGULATOR"/>
    <property type="match status" value="1"/>
</dbReference>
<dbReference type="InterPro" id="IPR009057">
    <property type="entry name" value="Homeodomain-like_sf"/>
</dbReference>
<dbReference type="Proteomes" id="UP000183257">
    <property type="component" value="Unassembled WGS sequence"/>
</dbReference>
<reference evidence="7" key="1">
    <citation type="submission" date="2016-11" db="EMBL/GenBank/DDBJ databases">
        <authorList>
            <person name="Varghese N."/>
            <person name="Submissions S."/>
        </authorList>
    </citation>
    <scope>NUCLEOTIDE SEQUENCE [LARGE SCALE GENOMIC DNA]</scope>
    <source>
        <strain evidence="7">DSM 24786</strain>
    </source>
</reference>
<feature type="transmembrane region" description="Helical" evidence="4">
    <location>
        <begin position="133"/>
        <end position="156"/>
    </location>
</feature>
<protein>
    <submittedName>
        <fullName evidence="6">Helix-turn-helix domain-containing protein</fullName>
    </submittedName>
</protein>
<feature type="transmembrane region" description="Helical" evidence="4">
    <location>
        <begin position="67"/>
        <end position="86"/>
    </location>
</feature>
<dbReference type="PANTHER" id="PTHR43280:SF29">
    <property type="entry name" value="ARAC-FAMILY TRANSCRIPTIONAL REGULATOR"/>
    <property type="match status" value="1"/>
</dbReference>
<dbReference type="EMBL" id="FPIY01000002">
    <property type="protein sequence ID" value="SFW47454.1"/>
    <property type="molecule type" value="Genomic_DNA"/>
</dbReference>
<dbReference type="InterPro" id="IPR018062">
    <property type="entry name" value="HTH_AraC-typ_CS"/>
</dbReference>
<dbReference type="Gene3D" id="1.10.10.60">
    <property type="entry name" value="Homeodomain-like"/>
    <property type="match status" value="1"/>
</dbReference>
<dbReference type="GO" id="GO:0003700">
    <property type="term" value="F:DNA-binding transcription factor activity"/>
    <property type="evidence" value="ECO:0007669"/>
    <property type="project" value="InterPro"/>
</dbReference>
<dbReference type="GO" id="GO:0043565">
    <property type="term" value="F:sequence-specific DNA binding"/>
    <property type="evidence" value="ECO:0007669"/>
    <property type="project" value="InterPro"/>
</dbReference>
<dbReference type="STRING" id="76595.SAMN05660313_01916"/>
<organism evidence="6 7">
    <name type="scientific">Cellulophaga fucicola</name>
    <dbReference type="NCBI Taxonomy" id="76595"/>
    <lineage>
        <taxon>Bacteria</taxon>
        <taxon>Pseudomonadati</taxon>
        <taxon>Bacteroidota</taxon>
        <taxon>Flavobacteriia</taxon>
        <taxon>Flavobacteriales</taxon>
        <taxon>Flavobacteriaceae</taxon>
        <taxon>Cellulophaga</taxon>
    </lineage>
</organism>
<proteinExistence type="predicted"/>
<keyword evidence="7" id="KW-1185">Reference proteome</keyword>
<evidence type="ECO:0000256" key="2">
    <source>
        <dbReference type="ARBA" id="ARBA00023125"/>
    </source>
</evidence>
<keyword evidence="1" id="KW-0805">Transcription regulation</keyword>
<dbReference type="Pfam" id="PF12833">
    <property type="entry name" value="HTH_18"/>
    <property type="match status" value="1"/>
</dbReference>
<evidence type="ECO:0000256" key="3">
    <source>
        <dbReference type="ARBA" id="ARBA00023163"/>
    </source>
</evidence>
<sequence length="376" mass="43442">MEINYNIVSLIDILGLVQGVFLGLVLIIEGRRIKPKLFLGLFLIAYCAELLNSILHDLNILESEPWLLFLPFNFFYLILPLFYIYVKEISNINLTKKKIVLILLPGILEFISYTVFFMLSVGTKAKLHNSESFSNVLSLIEILSFAYSIYYIFLTIKFINKQKTKVEEFYSNTEGKLLTWAKGVLMFLFTFLIIILSSLFLEGIFYDDYIYPAISIINVVFIFWIGISGIKQSKLFVTKIASIKKIDHQQSDVNETNNRLKTNNKDHYEKLIALMDDEKLFLEPNLSLADVSLKLKITQRNLSELIRDESDKNFNQFVNHYRVEEAKKLLLDTSNNHLNMLGIAFDSGFSSKATFYSVFKKHTSLTPTLFKNNTLS</sequence>
<dbReference type="PROSITE" id="PS01124">
    <property type="entry name" value="HTH_ARAC_FAMILY_2"/>
    <property type="match status" value="1"/>
</dbReference>
<dbReference type="PROSITE" id="PS00041">
    <property type="entry name" value="HTH_ARAC_FAMILY_1"/>
    <property type="match status" value="1"/>
</dbReference>
<feature type="transmembrane region" description="Helical" evidence="4">
    <location>
        <begin position="177"/>
        <end position="197"/>
    </location>
</feature>
<keyword evidence="2" id="KW-0238">DNA-binding</keyword>
<keyword evidence="3" id="KW-0804">Transcription</keyword>
<dbReference type="RefSeq" id="WP_072303546.1">
    <property type="nucleotide sequence ID" value="NZ_FPIY01000002.1"/>
</dbReference>
<evidence type="ECO:0000256" key="4">
    <source>
        <dbReference type="SAM" id="Phobius"/>
    </source>
</evidence>
<feature type="transmembrane region" description="Helical" evidence="4">
    <location>
        <begin position="209"/>
        <end position="230"/>
    </location>
</feature>
<evidence type="ECO:0000256" key="1">
    <source>
        <dbReference type="ARBA" id="ARBA00023015"/>
    </source>
</evidence>
<keyword evidence="4" id="KW-0812">Transmembrane</keyword>
<feature type="domain" description="HTH araC/xylS-type" evidence="5">
    <location>
        <begin position="269"/>
        <end position="373"/>
    </location>
</feature>
<keyword evidence="4" id="KW-1133">Transmembrane helix</keyword>